<dbReference type="Proteomes" id="UP000002297">
    <property type="component" value="Chromosome"/>
</dbReference>
<protein>
    <recommendedName>
        <fullName evidence="3">Lipoprotein</fullName>
    </recommendedName>
</protein>
<keyword evidence="2" id="KW-1185">Reference proteome</keyword>
<dbReference type="AlphaFoldDB" id="A3U9N7"/>
<reference evidence="1 2" key="1">
    <citation type="journal article" date="2010" name="J. Bacteriol.">
        <title>The complete genome sequence of Croceibacter atlanticus HTCC2559T.</title>
        <authorList>
            <person name="Oh H.M."/>
            <person name="Kang I."/>
            <person name="Ferriera S."/>
            <person name="Giovannoni S.J."/>
            <person name="Cho J.C."/>
        </authorList>
    </citation>
    <scope>NUCLEOTIDE SEQUENCE [LARGE SCALE GENOMIC DNA]</scope>
    <source>
        <strain evidence="2">ATCC BAA-628 / HTCC2559 / KCTC 12090</strain>
    </source>
</reference>
<dbReference type="HOGENOM" id="CLU_1616263_0_0_10"/>
<evidence type="ECO:0008006" key="3">
    <source>
        <dbReference type="Google" id="ProtNLM"/>
    </source>
</evidence>
<evidence type="ECO:0000313" key="1">
    <source>
        <dbReference type="EMBL" id="EAP86523.1"/>
    </source>
</evidence>
<dbReference type="STRING" id="216432.CA2559_10823"/>
<dbReference type="RefSeq" id="WP_013187904.1">
    <property type="nucleotide sequence ID" value="NC_014230.1"/>
</dbReference>
<sequence>MKYIYLLIIGLLITACANRKSYQDYVLHESGITALKLKSGNTLNVLEIRYPPKLAKKDLSHEMYKVYGKWDDSVSINRSKPLLIWDNIKLLSWSNEPYTIGVSGDNYKAKTYKINKKQQYHEINYNSFFILNAKGEDIILKHSAEKDSIINTIFNLMEFDRSII</sequence>
<organism evidence="1 2">
    <name type="scientific">Croceibacter atlanticus (strain ATCC BAA-628 / JCM 21780 / CIP 108009 / IAM 15332 / KCTC 12090 / HTCC2559)</name>
    <dbReference type="NCBI Taxonomy" id="216432"/>
    <lineage>
        <taxon>Bacteria</taxon>
        <taxon>Pseudomonadati</taxon>
        <taxon>Bacteroidota</taxon>
        <taxon>Flavobacteriia</taxon>
        <taxon>Flavobacteriales</taxon>
        <taxon>Flavobacteriaceae</taxon>
        <taxon>Croceibacter</taxon>
    </lineage>
</organism>
<gene>
    <name evidence="1" type="ordered locus">CA2559_10823</name>
</gene>
<dbReference type="EMBL" id="CP002046">
    <property type="protein sequence ID" value="EAP86523.1"/>
    <property type="molecule type" value="Genomic_DNA"/>
</dbReference>
<dbReference type="PROSITE" id="PS51257">
    <property type="entry name" value="PROKAR_LIPOPROTEIN"/>
    <property type="match status" value="1"/>
</dbReference>
<dbReference type="OrthoDB" id="1191413at2"/>
<accession>A3U9N7</accession>
<dbReference type="GeneID" id="89453896"/>
<proteinExistence type="predicted"/>
<dbReference type="KEGG" id="cat:CA2559_10823"/>
<name>A3U9N7_CROAH</name>
<evidence type="ECO:0000313" key="2">
    <source>
        <dbReference type="Proteomes" id="UP000002297"/>
    </source>
</evidence>